<keyword evidence="4" id="KW-1185">Reference proteome</keyword>
<feature type="domain" description="HPP transmembrane region" evidence="2">
    <location>
        <begin position="21"/>
        <end position="165"/>
    </location>
</feature>
<gene>
    <name evidence="3" type="ORF">NUH88_20995</name>
</gene>
<evidence type="ECO:0000313" key="4">
    <source>
        <dbReference type="Proteomes" id="UP001060336"/>
    </source>
</evidence>
<dbReference type="InterPro" id="IPR058581">
    <property type="entry name" value="TM_HPP"/>
</dbReference>
<dbReference type="Proteomes" id="UP001060336">
    <property type="component" value="Chromosome"/>
</dbReference>
<reference evidence="3" key="1">
    <citation type="submission" date="2022-08" db="EMBL/GenBank/DDBJ databases">
        <title>Nisaea acidiphila sp. nov., isolated from a marine algal debris and emended description of the genus Nisaea Urios et al. 2008.</title>
        <authorList>
            <person name="Kwon K."/>
        </authorList>
    </citation>
    <scope>NUCLEOTIDE SEQUENCE</scope>
    <source>
        <strain evidence="3">MEBiC11861</strain>
    </source>
</reference>
<protein>
    <submittedName>
        <fullName evidence="3">HPP family protein</fullName>
    </submittedName>
</protein>
<dbReference type="InterPro" id="IPR007065">
    <property type="entry name" value="HPP"/>
</dbReference>
<proteinExistence type="predicted"/>
<keyword evidence="1" id="KW-1133">Transmembrane helix</keyword>
<dbReference type="PANTHER" id="PTHR33741">
    <property type="entry name" value="TRANSMEMBRANE PROTEIN DDB_G0269096-RELATED"/>
    <property type="match status" value="1"/>
</dbReference>
<dbReference type="RefSeq" id="WP_257768731.1">
    <property type="nucleotide sequence ID" value="NZ_CP102480.1"/>
</dbReference>
<dbReference type="Pfam" id="PF04982">
    <property type="entry name" value="TM_HPP"/>
    <property type="match status" value="1"/>
</dbReference>
<accession>A0A9J7AWN8</accession>
<feature type="transmembrane region" description="Helical" evidence="1">
    <location>
        <begin position="20"/>
        <end position="38"/>
    </location>
</feature>
<sequence>MLKLIRKMSGAGTRPAPAEALPALICGIGAAIAIAATAGLSELFSAELMMAPFGASCFLAFAVPESPLAQPRNIVLGHLVASGVGLAILTLLGPGWPTMALAVGLAVAAMQWTGTGHAPAGADPIVVFLLRPDFGFLVTPVLAGALLIVAVALIFNNLRPGKRYPVYW</sequence>
<dbReference type="AlphaFoldDB" id="A0A9J7AWN8"/>
<evidence type="ECO:0000256" key="1">
    <source>
        <dbReference type="SAM" id="Phobius"/>
    </source>
</evidence>
<feature type="transmembrane region" description="Helical" evidence="1">
    <location>
        <begin position="75"/>
        <end position="96"/>
    </location>
</feature>
<dbReference type="KEGG" id="naci:NUH88_20995"/>
<feature type="transmembrane region" description="Helical" evidence="1">
    <location>
        <begin position="134"/>
        <end position="155"/>
    </location>
</feature>
<feature type="transmembrane region" description="Helical" evidence="1">
    <location>
        <begin position="44"/>
        <end position="63"/>
    </location>
</feature>
<evidence type="ECO:0000259" key="2">
    <source>
        <dbReference type="Pfam" id="PF04982"/>
    </source>
</evidence>
<organism evidence="3 4">
    <name type="scientific">Nisaea acidiphila</name>
    <dbReference type="NCBI Taxonomy" id="1862145"/>
    <lineage>
        <taxon>Bacteria</taxon>
        <taxon>Pseudomonadati</taxon>
        <taxon>Pseudomonadota</taxon>
        <taxon>Alphaproteobacteria</taxon>
        <taxon>Rhodospirillales</taxon>
        <taxon>Thalassobaculaceae</taxon>
        <taxon>Nisaea</taxon>
    </lineage>
</organism>
<keyword evidence="1" id="KW-0812">Transmembrane</keyword>
<dbReference type="EMBL" id="CP102480">
    <property type="protein sequence ID" value="UUX49853.1"/>
    <property type="molecule type" value="Genomic_DNA"/>
</dbReference>
<name>A0A9J7AWN8_9PROT</name>
<dbReference type="PANTHER" id="PTHR33741:SF5">
    <property type="entry name" value="TRANSMEMBRANE PROTEIN DDB_G0269096-RELATED"/>
    <property type="match status" value="1"/>
</dbReference>
<keyword evidence="1" id="KW-0472">Membrane</keyword>
<evidence type="ECO:0000313" key="3">
    <source>
        <dbReference type="EMBL" id="UUX49853.1"/>
    </source>
</evidence>